<dbReference type="EMBL" id="LAZR01000685">
    <property type="protein sequence ID" value="KKN60708.1"/>
    <property type="molecule type" value="Genomic_DNA"/>
</dbReference>
<comment type="caution">
    <text evidence="2">The sequence shown here is derived from an EMBL/GenBank/DDBJ whole genome shotgun (WGS) entry which is preliminary data.</text>
</comment>
<protein>
    <submittedName>
        <fullName evidence="2">Uncharacterized protein</fullName>
    </submittedName>
</protein>
<accession>A0A0F9V476</accession>
<feature type="region of interest" description="Disordered" evidence="1">
    <location>
        <begin position="34"/>
        <end position="57"/>
    </location>
</feature>
<gene>
    <name evidence="2" type="ORF">LCGC14_0529070</name>
</gene>
<evidence type="ECO:0000313" key="2">
    <source>
        <dbReference type="EMBL" id="KKN60708.1"/>
    </source>
</evidence>
<evidence type="ECO:0000256" key="1">
    <source>
        <dbReference type="SAM" id="MobiDB-lite"/>
    </source>
</evidence>
<reference evidence="2" key="1">
    <citation type="journal article" date="2015" name="Nature">
        <title>Complex archaea that bridge the gap between prokaryotes and eukaryotes.</title>
        <authorList>
            <person name="Spang A."/>
            <person name="Saw J.H."/>
            <person name="Jorgensen S.L."/>
            <person name="Zaremba-Niedzwiedzka K."/>
            <person name="Martijn J."/>
            <person name="Lind A.E."/>
            <person name="van Eijk R."/>
            <person name="Schleper C."/>
            <person name="Guy L."/>
            <person name="Ettema T.J."/>
        </authorList>
    </citation>
    <scope>NUCLEOTIDE SEQUENCE</scope>
</reference>
<name>A0A0F9V476_9ZZZZ</name>
<organism evidence="2">
    <name type="scientific">marine sediment metagenome</name>
    <dbReference type="NCBI Taxonomy" id="412755"/>
    <lineage>
        <taxon>unclassified sequences</taxon>
        <taxon>metagenomes</taxon>
        <taxon>ecological metagenomes</taxon>
    </lineage>
</organism>
<dbReference type="AlphaFoldDB" id="A0A0F9V476"/>
<proteinExistence type="predicted"/>
<sequence length="57" mass="6494">MVAKNRRIRSTCSRFTIHGAHKWDKGDARLWCPGTDGSNPQIPPALRRQLRTEAKHA</sequence>